<dbReference type="GO" id="GO:0003677">
    <property type="term" value="F:DNA binding"/>
    <property type="evidence" value="ECO:0007669"/>
    <property type="project" value="InterPro"/>
</dbReference>
<dbReference type="AlphaFoldDB" id="A0A3S4KUW0"/>
<dbReference type="InterPro" id="IPR011010">
    <property type="entry name" value="DNA_brk_join_enz"/>
</dbReference>
<dbReference type="Gene3D" id="1.10.443.10">
    <property type="entry name" value="Intergrase catalytic core"/>
    <property type="match status" value="1"/>
</dbReference>
<dbReference type="InterPro" id="IPR013762">
    <property type="entry name" value="Integrase-like_cat_sf"/>
</dbReference>
<dbReference type="InterPro" id="IPR002104">
    <property type="entry name" value="Integrase_catalytic"/>
</dbReference>
<keyword evidence="1" id="KW-0233">DNA recombination</keyword>
<reference evidence="3 4" key="1">
    <citation type="submission" date="2018-12" db="EMBL/GenBank/DDBJ databases">
        <authorList>
            <consortium name="Pathogen Informatics"/>
        </authorList>
    </citation>
    <scope>NUCLEOTIDE SEQUENCE [LARGE SCALE GENOMIC DNA]</scope>
    <source>
        <strain evidence="3 4">NCTC11466</strain>
    </source>
</reference>
<dbReference type="GO" id="GO:0015074">
    <property type="term" value="P:DNA integration"/>
    <property type="evidence" value="ECO:0007669"/>
    <property type="project" value="InterPro"/>
</dbReference>
<dbReference type="EMBL" id="LR134201">
    <property type="protein sequence ID" value="VEB98581.1"/>
    <property type="molecule type" value="Genomic_DNA"/>
</dbReference>
<evidence type="ECO:0000313" key="4">
    <source>
        <dbReference type="Proteomes" id="UP000274122"/>
    </source>
</evidence>
<evidence type="ECO:0000256" key="1">
    <source>
        <dbReference type="ARBA" id="ARBA00023172"/>
    </source>
</evidence>
<organism evidence="3 4">
    <name type="scientific">Cedecea lapagei</name>
    <dbReference type="NCBI Taxonomy" id="158823"/>
    <lineage>
        <taxon>Bacteria</taxon>
        <taxon>Pseudomonadati</taxon>
        <taxon>Pseudomonadota</taxon>
        <taxon>Gammaproteobacteria</taxon>
        <taxon>Enterobacterales</taxon>
        <taxon>Enterobacteriaceae</taxon>
        <taxon>Cedecea</taxon>
    </lineage>
</organism>
<sequence>MLQMLTLATKQPRRKITRQRLNLEEWKRIFAIADANHRYLGNAMLLAIVTGQRLGDISKMKFSDIWDDHLHVIQEKTGSKIAIPLSLRCDAIDWCLRDVVARCRDYAVSLYMVHFFRATSMAERGAQVKSNTITMNFSKARDKAEINWGDGTPATFHEQRSLSERLYETQGVDTKKLLGHKSQRQTDQYHDDRGKDWIRIM</sequence>
<accession>A0A3S4KUW0</accession>
<evidence type="ECO:0000313" key="3">
    <source>
        <dbReference type="EMBL" id="VEB98581.1"/>
    </source>
</evidence>
<evidence type="ECO:0000259" key="2">
    <source>
        <dbReference type="PROSITE" id="PS51898"/>
    </source>
</evidence>
<dbReference type="SUPFAM" id="SSF56349">
    <property type="entry name" value="DNA breaking-rejoining enzymes"/>
    <property type="match status" value="1"/>
</dbReference>
<dbReference type="Pfam" id="PF00589">
    <property type="entry name" value="Phage_integrase"/>
    <property type="match status" value="1"/>
</dbReference>
<dbReference type="KEGG" id="clap:NCTC11466_02744"/>
<proteinExistence type="predicted"/>
<dbReference type="CDD" id="cd00800">
    <property type="entry name" value="INT_Lambda_C"/>
    <property type="match status" value="1"/>
</dbReference>
<feature type="domain" description="Tyr recombinase" evidence="2">
    <location>
        <begin position="16"/>
        <end position="201"/>
    </location>
</feature>
<dbReference type="Proteomes" id="UP000274122">
    <property type="component" value="Chromosome"/>
</dbReference>
<dbReference type="GO" id="GO:0006310">
    <property type="term" value="P:DNA recombination"/>
    <property type="evidence" value="ECO:0007669"/>
    <property type="project" value="UniProtKB-KW"/>
</dbReference>
<protein>
    <submittedName>
        <fullName evidence="3">Site-specific recombinase XerD</fullName>
    </submittedName>
</protein>
<keyword evidence="4" id="KW-1185">Reference proteome</keyword>
<dbReference type="PROSITE" id="PS51898">
    <property type="entry name" value="TYR_RECOMBINASE"/>
    <property type="match status" value="1"/>
</dbReference>
<gene>
    <name evidence="3" type="ORF">NCTC11466_02744</name>
</gene>
<name>A0A3S4KUW0_9ENTR</name>